<comment type="caution">
    <text evidence="1">The sequence shown here is derived from an EMBL/GenBank/DDBJ whole genome shotgun (WGS) entry which is preliminary data.</text>
</comment>
<evidence type="ECO:0000313" key="1">
    <source>
        <dbReference type="EMBL" id="KAI0034022.1"/>
    </source>
</evidence>
<evidence type="ECO:0000313" key="2">
    <source>
        <dbReference type="Proteomes" id="UP000814128"/>
    </source>
</evidence>
<keyword evidence="1" id="KW-0645">Protease</keyword>
<sequence length="590" mass="62413">MRAVLLLVLSFSCVHATPQSSRGMIVHERRDGIPSGFVKVGPAPSDQVLQLRLGLAQGDVAGLEERLLTISTPKNPEYRQWLSKEEVEALVAPKPETIQAISAFLSENQISSKPMTPVGDLLSISVTVGQANRLFSTQFQTFKQVETGTESVRTLQYSIPASLKDHLDFVHPTTTFPQSSKPPLPQTSPVPKSIFPGQLNTTVERRTLPVTCQNTVTPACIQYLYNVPTTPITQSSNGVGVTGIWGSYASWADLELFLEAFRPSAYPQPIAYNWTFQSINTGQGSVYPSSPLGWGRTLSASVKYVAGLAADVPLTYYYVPSSPNDGISGPDGVFGFLDIANFVLSQSNPPHVLVSSFNSDETAVSGAIYNTLCNAYMQLGARGVSVIFSSGNGGVEGTAGGFSCTEFMPTFPAGCPYAFFSVTAVGGTNVQNGLPEVGSQASGGGFSTVFSRPAYQNSVVSAYLNNFGTQTYSGLYNPAGRGFPDVSTVGDYVVAVQQQEGLYYAGAGPSGPIFGSIIALLNDEEITAGRGPLGFLNPFLYSTGQIAFTDVTSGSNPGCNTNGFPAMAGWDPVTGLGTPNYAALKVAVTL</sequence>
<organism evidence="1 2">
    <name type="scientific">Vararia minispora EC-137</name>
    <dbReference type="NCBI Taxonomy" id="1314806"/>
    <lineage>
        <taxon>Eukaryota</taxon>
        <taxon>Fungi</taxon>
        <taxon>Dikarya</taxon>
        <taxon>Basidiomycota</taxon>
        <taxon>Agaricomycotina</taxon>
        <taxon>Agaricomycetes</taxon>
        <taxon>Russulales</taxon>
        <taxon>Lachnocladiaceae</taxon>
        <taxon>Vararia</taxon>
    </lineage>
</organism>
<keyword evidence="1" id="KW-0378">Hydrolase</keyword>
<proteinExistence type="predicted"/>
<gene>
    <name evidence="1" type="ORF">K488DRAFT_69426</name>
</gene>
<protein>
    <submittedName>
        <fullName evidence="1">Family S53 protease</fullName>
    </submittedName>
</protein>
<dbReference type="EMBL" id="MU273507">
    <property type="protein sequence ID" value="KAI0034022.1"/>
    <property type="molecule type" value="Genomic_DNA"/>
</dbReference>
<reference evidence="1" key="2">
    <citation type="journal article" date="2022" name="New Phytol.">
        <title>Evolutionary transition to the ectomycorrhizal habit in the genomes of a hyperdiverse lineage of mushroom-forming fungi.</title>
        <authorList>
            <person name="Looney B."/>
            <person name="Miyauchi S."/>
            <person name="Morin E."/>
            <person name="Drula E."/>
            <person name="Courty P.E."/>
            <person name="Kohler A."/>
            <person name="Kuo A."/>
            <person name="LaButti K."/>
            <person name="Pangilinan J."/>
            <person name="Lipzen A."/>
            <person name="Riley R."/>
            <person name="Andreopoulos W."/>
            <person name="He G."/>
            <person name="Johnson J."/>
            <person name="Nolan M."/>
            <person name="Tritt A."/>
            <person name="Barry K.W."/>
            <person name="Grigoriev I.V."/>
            <person name="Nagy L.G."/>
            <person name="Hibbett D."/>
            <person name="Henrissat B."/>
            <person name="Matheny P.B."/>
            <person name="Labbe J."/>
            <person name="Martin F.M."/>
        </authorList>
    </citation>
    <scope>NUCLEOTIDE SEQUENCE</scope>
    <source>
        <strain evidence="1">EC-137</strain>
    </source>
</reference>
<name>A0ACB8QQS3_9AGAM</name>
<reference evidence="1" key="1">
    <citation type="submission" date="2021-02" db="EMBL/GenBank/DDBJ databases">
        <authorList>
            <consortium name="DOE Joint Genome Institute"/>
            <person name="Ahrendt S."/>
            <person name="Looney B.P."/>
            <person name="Miyauchi S."/>
            <person name="Morin E."/>
            <person name="Drula E."/>
            <person name="Courty P.E."/>
            <person name="Chicoki N."/>
            <person name="Fauchery L."/>
            <person name="Kohler A."/>
            <person name="Kuo A."/>
            <person name="Labutti K."/>
            <person name="Pangilinan J."/>
            <person name="Lipzen A."/>
            <person name="Riley R."/>
            <person name="Andreopoulos W."/>
            <person name="He G."/>
            <person name="Johnson J."/>
            <person name="Barry K.W."/>
            <person name="Grigoriev I.V."/>
            <person name="Nagy L."/>
            <person name="Hibbett D."/>
            <person name="Henrissat B."/>
            <person name="Matheny P.B."/>
            <person name="Labbe J."/>
            <person name="Martin F."/>
        </authorList>
    </citation>
    <scope>NUCLEOTIDE SEQUENCE</scope>
    <source>
        <strain evidence="1">EC-137</strain>
    </source>
</reference>
<accession>A0ACB8QQS3</accession>
<keyword evidence="2" id="KW-1185">Reference proteome</keyword>
<dbReference type="Proteomes" id="UP000814128">
    <property type="component" value="Unassembled WGS sequence"/>
</dbReference>